<dbReference type="PANTHER" id="PTHR46517:SF1">
    <property type="entry name" value="FRUCTOSE-2,6-BISPHOSPHATASE TIGAR"/>
    <property type="match status" value="1"/>
</dbReference>
<feature type="active site" description="Proton donor/acceptor" evidence="2">
    <location>
        <position position="88"/>
    </location>
</feature>
<evidence type="ECO:0000256" key="2">
    <source>
        <dbReference type="PIRSR" id="PIRSR613078-1"/>
    </source>
</evidence>
<dbReference type="SUPFAM" id="SSF53254">
    <property type="entry name" value="Phosphoglycerate mutase-like"/>
    <property type="match status" value="1"/>
</dbReference>
<accession>A0A1E3A8K7</accession>
<dbReference type="RefSeq" id="WP_069159277.1">
    <property type="nucleotide sequence ID" value="NZ_MCGI01000007.1"/>
</dbReference>
<name>A0A1E3A8K7_9FIRM</name>
<evidence type="ECO:0000256" key="3">
    <source>
        <dbReference type="PIRSR" id="PIRSR613078-2"/>
    </source>
</evidence>
<keyword evidence="1 4" id="KW-0378">Hydrolase</keyword>
<dbReference type="PROSITE" id="PS00175">
    <property type="entry name" value="PG_MUTASE"/>
    <property type="match status" value="1"/>
</dbReference>
<dbReference type="Proteomes" id="UP000095003">
    <property type="component" value="Unassembled WGS sequence"/>
</dbReference>
<dbReference type="PANTHER" id="PTHR46517">
    <property type="entry name" value="FRUCTOSE-2,6-BISPHOSPHATASE TIGAR"/>
    <property type="match status" value="1"/>
</dbReference>
<dbReference type="Gene3D" id="3.40.50.1240">
    <property type="entry name" value="Phosphoglycerate mutase-like"/>
    <property type="match status" value="1"/>
</dbReference>
<dbReference type="EC" id="3.1.3.73" evidence="4"/>
<dbReference type="EMBL" id="MCGI01000007">
    <property type="protein sequence ID" value="ODM04807.1"/>
    <property type="molecule type" value="Genomic_DNA"/>
</dbReference>
<sequence length="103" mass="11643">MNEDVTFYITRHGETLFNLLEKSQGWCDTPLTQKGINVAELLAKGLRHIKFSAAYSSDSGRAIETAKIILSVNDFQPIKLQQDKRLREWSFGSLEAITNKDLA</sequence>
<dbReference type="GO" id="GO:0043456">
    <property type="term" value="P:regulation of pentose-phosphate shunt"/>
    <property type="evidence" value="ECO:0007669"/>
    <property type="project" value="TreeGrafter"/>
</dbReference>
<organism evidence="4 5">
    <name type="scientific">Eisenbergiella tayi</name>
    <dbReference type="NCBI Taxonomy" id="1432052"/>
    <lineage>
        <taxon>Bacteria</taxon>
        <taxon>Bacillati</taxon>
        <taxon>Bacillota</taxon>
        <taxon>Clostridia</taxon>
        <taxon>Lachnospirales</taxon>
        <taxon>Lachnospiraceae</taxon>
        <taxon>Eisenbergiella</taxon>
    </lineage>
</organism>
<dbReference type="GO" id="GO:0005829">
    <property type="term" value="C:cytosol"/>
    <property type="evidence" value="ECO:0007669"/>
    <property type="project" value="TreeGrafter"/>
</dbReference>
<dbReference type="AlphaFoldDB" id="A0A1E3A8K7"/>
<dbReference type="GO" id="GO:0004331">
    <property type="term" value="F:fructose-2,6-bisphosphate 2-phosphatase activity"/>
    <property type="evidence" value="ECO:0007669"/>
    <property type="project" value="TreeGrafter"/>
</dbReference>
<dbReference type="CDD" id="cd07067">
    <property type="entry name" value="HP_PGM_like"/>
    <property type="match status" value="1"/>
</dbReference>
<dbReference type="InterPro" id="IPR001345">
    <property type="entry name" value="PG/BPGM_mutase_AS"/>
</dbReference>
<evidence type="ECO:0000313" key="4">
    <source>
        <dbReference type="EMBL" id="ODM04807.1"/>
    </source>
</evidence>
<gene>
    <name evidence="4" type="primary">cobC</name>
    <name evidence="4" type="ORF">BEH84_05870</name>
</gene>
<dbReference type="Pfam" id="PF00300">
    <property type="entry name" value="His_Phos_1"/>
    <property type="match status" value="1"/>
</dbReference>
<dbReference type="InterPro" id="IPR013078">
    <property type="entry name" value="His_Pase_superF_clade-1"/>
</dbReference>
<dbReference type="SMART" id="SM00855">
    <property type="entry name" value="PGAM"/>
    <property type="match status" value="1"/>
</dbReference>
<evidence type="ECO:0000256" key="1">
    <source>
        <dbReference type="ARBA" id="ARBA00022801"/>
    </source>
</evidence>
<dbReference type="InterPro" id="IPR051695">
    <property type="entry name" value="Phosphoglycerate_Mutase"/>
</dbReference>
<feature type="binding site" evidence="3">
    <location>
        <begin position="11"/>
        <end position="18"/>
    </location>
    <ligand>
        <name>substrate</name>
    </ligand>
</feature>
<proteinExistence type="predicted"/>
<dbReference type="PIRSF" id="PIRSF000709">
    <property type="entry name" value="6PFK_2-Ptase"/>
    <property type="match status" value="1"/>
</dbReference>
<protein>
    <submittedName>
        <fullName evidence="4">Alpha-ribazole phosphatase</fullName>
        <ecNumber evidence="4">3.1.3.73</ecNumber>
    </submittedName>
</protein>
<comment type="caution">
    <text evidence="4">The sequence shown here is derived from an EMBL/GenBank/DDBJ whole genome shotgun (WGS) entry which is preliminary data.</text>
</comment>
<dbReference type="InterPro" id="IPR029033">
    <property type="entry name" value="His_PPase_superfam"/>
</dbReference>
<feature type="active site" description="Tele-phosphohistidine intermediate" evidence="2">
    <location>
        <position position="12"/>
    </location>
</feature>
<evidence type="ECO:0000313" key="5">
    <source>
        <dbReference type="Proteomes" id="UP000095003"/>
    </source>
</evidence>
<dbReference type="PATRIC" id="fig|1432052.3.peg.6487"/>
<dbReference type="GO" id="GO:0043755">
    <property type="term" value="F:alpha-ribazole phosphatase activity"/>
    <property type="evidence" value="ECO:0007669"/>
    <property type="project" value="UniProtKB-EC"/>
</dbReference>
<dbReference type="GO" id="GO:0045820">
    <property type="term" value="P:negative regulation of glycolytic process"/>
    <property type="evidence" value="ECO:0007669"/>
    <property type="project" value="TreeGrafter"/>
</dbReference>
<reference evidence="4 5" key="1">
    <citation type="submission" date="2016-07" db="EMBL/GenBank/DDBJ databases">
        <title>Characterization of isolates of Eisenbergiella tayi derived from blood cultures, using whole genome sequencing.</title>
        <authorList>
            <person name="Burdz T."/>
            <person name="Wiebe D."/>
            <person name="Huynh C."/>
            <person name="Bernard K."/>
        </authorList>
    </citation>
    <scope>NUCLEOTIDE SEQUENCE [LARGE SCALE GENOMIC DNA]</scope>
    <source>
        <strain evidence="4 5">NML 120489</strain>
    </source>
</reference>
<feature type="binding site" evidence="3">
    <location>
        <position position="61"/>
    </location>
    <ligand>
        <name>substrate</name>
    </ligand>
</feature>